<dbReference type="SUPFAM" id="SSF160631">
    <property type="entry name" value="SMI1/KNR4-like"/>
    <property type="match status" value="1"/>
</dbReference>
<evidence type="ECO:0000259" key="1">
    <source>
        <dbReference type="Pfam" id="PF09346"/>
    </source>
</evidence>
<reference evidence="2 3" key="1">
    <citation type="submission" date="2024-09" db="EMBL/GenBank/DDBJ databases">
        <title>The Natural Products Discovery Center: Release of the First 8490 Sequenced Strains for Exploring Actinobacteria Biosynthetic Diversity.</title>
        <authorList>
            <person name="Kalkreuter E."/>
            <person name="Kautsar S.A."/>
            <person name="Yang D."/>
            <person name="Bader C.D."/>
            <person name="Teijaro C.N."/>
            <person name="Fluegel L."/>
            <person name="Davis C.M."/>
            <person name="Simpson J.R."/>
            <person name="Lauterbach L."/>
            <person name="Steele A.D."/>
            <person name="Gui C."/>
            <person name="Meng S."/>
            <person name="Li G."/>
            <person name="Viehrig K."/>
            <person name="Ye F."/>
            <person name="Su P."/>
            <person name="Kiefer A.F."/>
            <person name="Nichols A."/>
            <person name="Cepeda A.J."/>
            <person name="Yan W."/>
            <person name="Fan B."/>
            <person name="Jiang Y."/>
            <person name="Adhikari A."/>
            <person name="Zheng C.-J."/>
            <person name="Schuster L."/>
            <person name="Cowan T.M."/>
            <person name="Smanski M.J."/>
            <person name="Chevrette M.G."/>
            <person name="De Carvalho L.P.S."/>
            <person name="Shen B."/>
        </authorList>
    </citation>
    <scope>NUCLEOTIDE SEQUENCE [LARGE SCALE GENOMIC DNA]</scope>
    <source>
        <strain evidence="2 3">NPDC057399</strain>
    </source>
</reference>
<dbReference type="Proteomes" id="UP001600650">
    <property type="component" value="Unassembled WGS sequence"/>
</dbReference>
<dbReference type="EMBL" id="JBHVBU010000006">
    <property type="protein sequence ID" value="MFE7962133.1"/>
    <property type="molecule type" value="Genomic_DNA"/>
</dbReference>
<dbReference type="InterPro" id="IPR018958">
    <property type="entry name" value="Knr4/Smi1-like_dom"/>
</dbReference>
<keyword evidence="3" id="KW-1185">Reference proteome</keyword>
<comment type="caution">
    <text evidence="2">The sequence shown here is derived from an EMBL/GenBank/DDBJ whole genome shotgun (WGS) entry which is preliminary data.</text>
</comment>
<proteinExistence type="predicted"/>
<evidence type="ECO:0000313" key="2">
    <source>
        <dbReference type="EMBL" id="MFE7962133.1"/>
    </source>
</evidence>
<feature type="domain" description="Knr4/Smi1-like" evidence="1">
    <location>
        <begin position="29"/>
        <end position="170"/>
    </location>
</feature>
<accession>A0ABW6J9Y5</accession>
<dbReference type="InterPro" id="IPR037883">
    <property type="entry name" value="Knr4/Smi1-like_sf"/>
</dbReference>
<gene>
    <name evidence="2" type="ORF">ACFU0X_03625</name>
</gene>
<dbReference type="RefSeq" id="WP_381725004.1">
    <property type="nucleotide sequence ID" value="NZ_JBHVBU010000006.1"/>
</dbReference>
<sequence length="185" mass="20790">MTHDLADAARQLLTTAFPSEWRETPLGWETVREWEAEHGVVLPEPYRAFVAEISNGSSYGPPEDGLLPLGWLPDDWPGGERDFTAPFPLTEAWIWENDDRDPDELDPLVDEVYNHGALVLGTETSGLVYWLLVLSGPQRGRVWLLADVGAVPFPAPKGSNQDSANFLQWVKRWHECPDDWATALL</sequence>
<evidence type="ECO:0000313" key="3">
    <source>
        <dbReference type="Proteomes" id="UP001600650"/>
    </source>
</evidence>
<name>A0ABW6J9Y5_STRCE</name>
<protein>
    <submittedName>
        <fullName evidence="2">SMI1/KNR4 family protein</fullName>
    </submittedName>
</protein>
<dbReference type="Pfam" id="PF09346">
    <property type="entry name" value="SMI1_KNR4"/>
    <property type="match status" value="1"/>
</dbReference>
<organism evidence="2 3">
    <name type="scientific">Streptomyces cellulosae</name>
    <dbReference type="NCBI Taxonomy" id="1968"/>
    <lineage>
        <taxon>Bacteria</taxon>
        <taxon>Bacillati</taxon>
        <taxon>Actinomycetota</taxon>
        <taxon>Actinomycetes</taxon>
        <taxon>Kitasatosporales</taxon>
        <taxon>Streptomycetaceae</taxon>
        <taxon>Streptomyces</taxon>
    </lineage>
</organism>